<dbReference type="CDD" id="cd09891">
    <property type="entry name" value="NGN_Bact_1"/>
    <property type="match status" value="1"/>
</dbReference>
<keyword evidence="4 5" id="KW-0804">Transcription</keyword>
<dbReference type="FunFam" id="3.30.70.940:FF:000002">
    <property type="entry name" value="Transcription termination/antitermination protein NusG"/>
    <property type="match status" value="1"/>
</dbReference>
<proteinExistence type="inferred from homology"/>
<dbReference type="AlphaFoldDB" id="A0A2M8QCE2"/>
<evidence type="ECO:0000256" key="1">
    <source>
        <dbReference type="ARBA" id="ARBA00022472"/>
    </source>
</evidence>
<feature type="domain" description="KOW" evidence="10">
    <location>
        <begin position="240"/>
        <end position="267"/>
    </location>
</feature>
<evidence type="ECO:0000259" key="9">
    <source>
        <dbReference type="SMART" id="SM00738"/>
    </source>
</evidence>
<dbReference type="PANTHER" id="PTHR30265">
    <property type="entry name" value="RHO-INTERACTING TRANSCRIPTION TERMINATION FACTOR NUSG"/>
    <property type="match status" value="1"/>
</dbReference>
<feature type="region of interest" description="Disordered" evidence="8">
    <location>
        <begin position="1"/>
        <end position="110"/>
    </location>
</feature>
<dbReference type="InterPro" id="IPR008991">
    <property type="entry name" value="Translation_prot_SH3-like_sf"/>
</dbReference>
<dbReference type="GO" id="GO:0005829">
    <property type="term" value="C:cytosol"/>
    <property type="evidence" value="ECO:0007669"/>
    <property type="project" value="TreeGrafter"/>
</dbReference>
<dbReference type="CDD" id="cd06091">
    <property type="entry name" value="KOW_NusG"/>
    <property type="match status" value="1"/>
</dbReference>
<evidence type="ECO:0000256" key="8">
    <source>
        <dbReference type="SAM" id="MobiDB-lite"/>
    </source>
</evidence>
<dbReference type="InterPro" id="IPR001062">
    <property type="entry name" value="Transcrpt_antiterm_NusG"/>
</dbReference>
<evidence type="ECO:0000313" key="12">
    <source>
        <dbReference type="Proteomes" id="UP000230790"/>
    </source>
</evidence>
<dbReference type="InterPro" id="IPR006645">
    <property type="entry name" value="NGN-like_dom"/>
</dbReference>
<organism evidence="11 12">
    <name type="scientific">Candidatus Thermofonsia Clade 3 bacterium</name>
    <dbReference type="NCBI Taxonomy" id="2364212"/>
    <lineage>
        <taxon>Bacteria</taxon>
        <taxon>Bacillati</taxon>
        <taxon>Chloroflexota</taxon>
        <taxon>Candidatus Thermofontia</taxon>
        <taxon>Candidatus Thermofonsia Clade 3</taxon>
    </lineage>
</organism>
<dbReference type="HAMAP" id="MF_00948">
    <property type="entry name" value="NusG"/>
    <property type="match status" value="1"/>
</dbReference>
<comment type="similarity">
    <text evidence="5 7">Belongs to the NusG family.</text>
</comment>
<dbReference type="InterPro" id="IPR036735">
    <property type="entry name" value="NGN_dom_sf"/>
</dbReference>
<dbReference type="EMBL" id="PGTN01000048">
    <property type="protein sequence ID" value="PJF47464.1"/>
    <property type="molecule type" value="Genomic_DNA"/>
</dbReference>
<reference evidence="11 12" key="1">
    <citation type="submission" date="2017-11" db="EMBL/GenBank/DDBJ databases">
        <title>Evolution of Phototrophy in the Chloroflexi Phylum Driven by Horizontal Gene Transfer.</title>
        <authorList>
            <person name="Ward L.M."/>
            <person name="Hemp J."/>
            <person name="Shih P.M."/>
            <person name="Mcglynn S.E."/>
            <person name="Fischer W."/>
        </authorList>
    </citation>
    <scope>NUCLEOTIDE SEQUENCE [LARGE SCALE GENOMIC DNA]</scope>
    <source>
        <strain evidence="11">JP3_7</strain>
    </source>
</reference>
<dbReference type="GO" id="GO:0006354">
    <property type="term" value="P:DNA-templated transcription elongation"/>
    <property type="evidence" value="ECO:0007669"/>
    <property type="project" value="UniProtKB-UniRule"/>
</dbReference>
<dbReference type="InterPro" id="IPR014722">
    <property type="entry name" value="Rib_uL2_dom2"/>
</dbReference>
<dbReference type="PRINTS" id="PR00338">
    <property type="entry name" value="NUSGTNSCPFCT"/>
</dbReference>
<evidence type="ECO:0000256" key="3">
    <source>
        <dbReference type="ARBA" id="ARBA00023015"/>
    </source>
</evidence>
<dbReference type="Gene3D" id="2.30.30.30">
    <property type="match status" value="1"/>
</dbReference>
<evidence type="ECO:0000256" key="4">
    <source>
        <dbReference type="ARBA" id="ARBA00023163"/>
    </source>
</evidence>
<dbReference type="InterPro" id="IPR005824">
    <property type="entry name" value="KOW"/>
</dbReference>
<dbReference type="SMART" id="SM00738">
    <property type="entry name" value="NGN"/>
    <property type="match status" value="1"/>
</dbReference>
<sequence>MDGGAQAEQPDTASDRPLVESPTFAAPLGQPQAALTELSTEQSPAEDTSQSRATLVDVAAHSEAEEEEIVIRPPKRRSKTAKSDKPKPPRKSAKKAEKLPDPGDGTGYEAPYMPEGVESPDEPHWYAIHCYSGYENKVKHNLEQRIETMGMADKIFEVVVPTEDEIEVRDGKRRTVERRIFPGYVMVRMKMSEDSWHVVRNTPGVTRFIGMGNRPQPLSPQEVDQILHRMEAEAPKIKVNFRVGQKVRIIDGPFADFVGLVDKIDTERAKVTVLVSFFGRDTPVELDFLQVEKM</sequence>
<comment type="caution">
    <text evidence="11">The sequence shown here is derived from an EMBL/GenBank/DDBJ whole genome shotgun (WGS) entry which is preliminary data.</text>
</comment>
<evidence type="ECO:0000256" key="6">
    <source>
        <dbReference type="NCBIfam" id="TIGR00922"/>
    </source>
</evidence>
<evidence type="ECO:0000256" key="2">
    <source>
        <dbReference type="ARBA" id="ARBA00022814"/>
    </source>
</evidence>
<feature type="domain" description="NusG-like N-terminal" evidence="9">
    <location>
        <begin position="122"/>
        <end position="230"/>
    </location>
</feature>
<dbReference type="SMART" id="SM00739">
    <property type="entry name" value="KOW"/>
    <property type="match status" value="1"/>
</dbReference>
<dbReference type="Pfam" id="PF02357">
    <property type="entry name" value="NusG"/>
    <property type="match status" value="1"/>
</dbReference>
<dbReference type="Pfam" id="PF00467">
    <property type="entry name" value="KOW"/>
    <property type="match status" value="1"/>
</dbReference>
<accession>A0A2M8QCE2</accession>
<dbReference type="Proteomes" id="UP000230790">
    <property type="component" value="Unassembled WGS sequence"/>
</dbReference>
<protein>
    <recommendedName>
        <fullName evidence="5 6">Transcription termination/antitermination protein NusG</fullName>
    </recommendedName>
</protein>
<dbReference type="NCBIfam" id="TIGR00922">
    <property type="entry name" value="nusG"/>
    <property type="match status" value="1"/>
</dbReference>
<keyword evidence="3 5" id="KW-0805">Transcription regulation</keyword>
<dbReference type="Gene3D" id="3.30.70.940">
    <property type="entry name" value="NusG, N-terminal domain"/>
    <property type="match status" value="1"/>
</dbReference>
<gene>
    <name evidence="5" type="primary">nusG</name>
    <name evidence="11" type="ORF">CUN48_08520</name>
</gene>
<dbReference type="GO" id="GO:0031564">
    <property type="term" value="P:transcription antitermination"/>
    <property type="evidence" value="ECO:0007669"/>
    <property type="project" value="UniProtKB-UniRule"/>
</dbReference>
<evidence type="ECO:0000313" key="11">
    <source>
        <dbReference type="EMBL" id="PJF47464.1"/>
    </source>
</evidence>
<keyword evidence="2 5" id="KW-0889">Transcription antitermination</keyword>
<feature type="compositionally biased region" description="Polar residues" evidence="8">
    <location>
        <begin position="37"/>
        <end position="53"/>
    </location>
</feature>
<name>A0A2M8QCE2_9CHLR</name>
<evidence type="ECO:0000256" key="5">
    <source>
        <dbReference type="HAMAP-Rule" id="MF_00948"/>
    </source>
</evidence>
<dbReference type="GO" id="GO:0006353">
    <property type="term" value="P:DNA-templated transcription termination"/>
    <property type="evidence" value="ECO:0007669"/>
    <property type="project" value="UniProtKB-UniRule"/>
</dbReference>
<dbReference type="SUPFAM" id="SSF82679">
    <property type="entry name" value="N-utilization substance G protein NusG, N-terminal domain"/>
    <property type="match status" value="1"/>
</dbReference>
<dbReference type="GO" id="GO:0032784">
    <property type="term" value="P:regulation of DNA-templated transcription elongation"/>
    <property type="evidence" value="ECO:0007669"/>
    <property type="project" value="InterPro"/>
</dbReference>
<dbReference type="FunFam" id="2.30.30.30:FF:000002">
    <property type="entry name" value="Transcription termination/antitermination factor NusG"/>
    <property type="match status" value="1"/>
</dbReference>
<evidence type="ECO:0000259" key="10">
    <source>
        <dbReference type="SMART" id="SM00739"/>
    </source>
</evidence>
<dbReference type="InterPro" id="IPR047050">
    <property type="entry name" value="NGN"/>
</dbReference>
<dbReference type="SUPFAM" id="SSF50104">
    <property type="entry name" value="Translation proteins SH3-like domain"/>
    <property type="match status" value="1"/>
</dbReference>
<keyword evidence="1 5" id="KW-0806">Transcription termination</keyword>
<dbReference type="PANTHER" id="PTHR30265:SF2">
    <property type="entry name" value="TRANSCRIPTION TERMINATION_ANTITERMINATION PROTEIN NUSG"/>
    <property type="match status" value="1"/>
</dbReference>
<evidence type="ECO:0000256" key="7">
    <source>
        <dbReference type="RuleBase" id="RU000538"/>
    </source>
</evidence>
<comment type="function">
    <text evidence="5 7">Participates in transcription elongation, termination and antitermination.</text>
</comment>
<dbReference type="InterPro" id="IPR043425">
    <property type="entry name" value="NusG-like"/>
</dbReference>